<comment type="caution">
    <text evidence="2">The sequence shown here is derived from an EMBL/GenBank/DDBJ whole genome shotgun (WGS) entry which is preliminary data.</text>
</comment>
<dbReference type="AlphaFoldDB" id="A0A0X3X0C2"/>
<accession>A0A0X3X0C2</accession>
<feature type="region of interest" description="Disordered" evidence="1">
    <location>
        <begin position="57"/>
        <end position="79"/>
    </location>
</feature>
<proteinExistence type="predicted"/>
<protein>
    <submittedName>
        <fullName evidence="2">Uncharacterized protein</fullName>
    </submittedName>
</protein>
<evidence type="ECO:0000313" key="3">
    <source>
        <dbReference type="Proteomes" id="UP000053413"/>
    </source>
</evidence>
<name>A0A0X3X0C2_STRVO</name>
<evidence type="ECO:0000313" key="2">
    <source>
        <dbReference type="EMBL" id="KUL62603.1"/>
    </source>
</evidence>
<dbReference type="Proteomes" id="UP000053413">
    <property type="component" value="Unassembled WGS sequence"/>
</dbReference>
<evidence type="ECO:0000256" key="1">
    <source>
        <dbReference type="SAM" id="MobiDB-lite"/>
    </source>
</evidence>
<organism evidence="2 3">
    <name type="scientific">Streptomyces violaceusniger</name>
    <dbReference type="NCBI Taxonomy" id="68280"/>
    <lineage>
        <taxon>Bacteria</taxon>
        <taxon>Bacillati</taxon>
        <taxon>Actinomycetota</taxon>
        <taxon>Actinomycetes</taxon>
        <taxon>Kitasatosporales</taxon>
        <taxon>Streptomycetaceae</taxon>
        <taxon>Streptomyces</taxon>
        <taxon>Streptomyces violaceusniger group</taxon>
    </lineage>
</organism>
<reference evidence="3" key="1">
    <citation type="submission" date="2015-10" db="EMBL/GenBank/DDBJ databases">
        <authorList>
            <person name="Ju K.-S."/>
            <person name="Doroghazi J.R."/>
            <person name="Metcalf W.W."/>
        </authorList>
    </citation>
    <scope>NUCLEOTIDE SEQUENCE [LARGE SCALE GENOMIC DNA]</scope>
    <source>
        <strain evidence="3">NRRL F-8817</strain>
    </source>
</reference>
<gene>
    <name evidence="2" type="ORF">ADL28_12980</name>
</gene>
<dbReference type="EMBL" id="LLZJ01000133">
    <property type="protein sequence ID" value="KUL62603.1"/>
    <property type="molecule type" value="Genomic_DNA"/>
</dbReference>
<sequence length="79" mass="8951">MVSRGRSLVRGTWEACWTLRSWTKRMGEVPMVRWTERCSVRLLTPMAVIAELADSEEASPLQAGPHPAHARSRQSQPHL</sequence>